<gene>
    <name evidence="1" type="ORF">S250808_131</name>
</gene>
<name>A0A1D8KJ03_9CAUD</name>
<dbReference type="Proteomes" id="UP000240920">
    <property type="component" value="Segment"/>
</dbReference>
<organism evidence="1 2">
    <name type="scientific">Synechococcus phage S-CAM3</name>
    <dbReference type="NCBI Taxonomy" id="1883366"/>
    <lineage>
        <taxon>Viruses</taxon>
        <taxon>Duplodnaviria</taxon>
        <taxon>Heunggongvirae</taxon>
        <taxon>Uroviricota</taxon>
        <taxon>Caudoviricetes</taxon>
        <taxon>Pantevenvirales</taxon>
        <taxon>Kyanoviridae</taxon>
        <taxon>Charybdisvirus</taxon>
        <taxon>Charybdisvirus scam3</taxon>
    </lineage>
</organism>
<accession>A0A1D8KJ03</accession>
<evidence type="ECO:0000313" key="1">
    <source>
        <dbReference type="EMBL" id="AOV58636.1"/>
    </source>
</evidence>
<protein>
    <submittedName>
        <fullName evidence="1">Uncharacterized protein</fullName>
    </submittedName>
</protein>
<evidence type="ECO:0000313" key="2">
    <source>
        <dbReference type="Proteomes" id="UP000240920"/>
    </source>
</evidence>
<sequence>MAWCSKASCRRTDLVRYYEKANVCNDSGVQLYRNVRTLKKS</sequence>
<proteinExistence type="predicted"/>
<reference evidence="1 2" key="1">
    <citation type="journal article" date="2016" name="Virology">
        <title>The genomic content and context of auxiliary metabolic genes in marine cyanomyoviruses.</title>
        <authorList>
            <person name="Crummett L.T."/>
            <person name="Puxty R.J."/>
            <person name="Weihe C."/>
            <person name="Marston M.F."/>
            <person name="Martiny J.B."/>
        </authorList>
    </citation>
    <scope>NUCLEOTIDE SEQUENCE [LARGE SCALE GENOMIC DNA]</scope>
    <source>
        <strain evidence="1">0808SB25</strain>
    </source>
</reference>
<dbReference type="EMBL" id="KU686197">
    <property type="protein sequence ID" value="AOV58636.1"/>
    <property type="molecule type" value="Genomic_DNA"/>
</dbReference>